<dbReference type="Proteomes" id="UP001605036">
    <property type="component" value="Unassembled WGS sequence"/>
</dbReference>
<dbReference type="EMBL" id="JBHFFA010000002">
    <property type="protein sequence ID" value="KAL2643714.1"/>
    <property type="molecule type" value="Genomic_DNA"/>
</dbReference>
<protein>
    <recommendedName>
        <fullName evidence="3">DUF2235 domain-containing protein</fullName>
    </recommendedName>
</protein>
<name>A0ABD1Z9X6_9MARC</name>
<evidence type="ECO:0000313" key="1">
    <source>
        <dbReference type="EMBL" id="KAL2643714.1"/>
    </source>
</evidence>
<dbReference type="AlphaFoldDB" id="A0ABD1Z9X6"/>
<proteinExistence type="predicted"/>
<evidence type="ECO:0008006" key="3">
    <source>
        <dbReference type="Google" id="ProtNLM"/>
    </source>
</evidence>
<gene>
    <name evidence="1" type="ORF">R1flu_011301</name>
</gene>
<organism evidence="1 2">
    <name type="scientific">Riccia fluitans</name>
    <dbReference type="NCBI Taxonomy" id="41844"/>
    <lineage>
        <taxon>Eukaryota</taxon>
        <taxon>Viridiplantae</taxon>
        <taxon>Streptophyta</taxon>
        <taxon>Embryophyta</taxon>
        <taxon>Marchantiophyta</taxon>
        <taxon>Marchantiopsida</taxon>
        <taxon>Marchantiidae</taxon>
        <taxon>Marchantiales</taxon>
        <taxon>Ricciaceae</taxon>
        <taxon>Riccia</taxon>
    </lineage>
</organism>
<comment type="caution">
    <text evidence="1">The sequence shown here is derived from an EMBL/GenBank/DDBJ whole genome shotgun (WGS) entry which is preliminary data.</text>
</comment>
<reference evidence="1 2" key="1">
    <citation type="submission" date="2024-09" db="EMBL/GenBank/DDBJ databases">
        <title>Chromosome-scale assembly of Riccia fluitans.</title>
        <authorList>
            <person name="Paukszto L."/>
            <person name="Sawicki J."/>
            <person name="Karawczyk K."/>
            <person name="Piernik-Szablinska J."/>
            <person name="Szczecinska M."/>
            <person name="Mazdziarz M."/>
        </authorList>
    </citation>
    <scope>NUCLEOTIDE SEQUENCE [LARGE SCALE GENOMIC DNA]</scope>
    <source>
        <strain evidence="1">Rf_01</strain>
        <tissue evidence="1">Aerial parts of the thallus</tissue>
    </source>
</reference>
<sequence length="86" mass="9495">MKPGQLIRADHSNAGLLGRSRRRAWTVVPSSQPTGKPSGLAHPIQILVAQRRGGSPREDDDIIHSTDEVENNRSKQIFVWGCHGDM</sequence>
<accession>A0ABD1Z9X6</accession>
<evidence type="ECO:0000313" key="2">
    <source>
        <dbReference type="Proteomes" id="UP001605036"/>
    </source>
</evidence>
<keyword evidence="2" id="KW-1185">Reference proteome</keyword>